<accession>A0ABR5D7X1</accession>
<dbReference type="RefSeq" id="WP_045019035.1">
    <property type="nucleotide sequence ID" value="NZ_CP166105.1"/>
</dbReference>
<sequence>MNIHAFLALPHRFRWGGMGGDDCFTFPASWCLDQTDIDPASEFRGAYRTRDEAHALIAAHGGEVAFAERQLSAVNAHRVQHPQDGDIGIVRMLAGENSSDMRLTLVGAVRFGPLWASISPAGVRATQADFVAAWRFLP</sequence>
<evidence type="ECO:0000259" key="1">
    <source>
        <dbReference type="Pfam" id="PF22262"/>
    </source>
</evidence>
<evidence type="ECO:0000313" key="2">
    <source>
        <dbReference type="EMBL" id="KJF73165.1"/>
    </source>
</evidence>
<dbReference type="EMBL" id="JWIT01000007">
    <property type="protein sequence ID" value="KJF73165.1"/>
    <property type="molecule type" value="Genomic_DNA"/>
</dbReference>
<protein>
    <recommendedName>
        <fullName evidence="1">DUF6950 domain-containing protein</fullName>
    </recommendedName>
</protein>
<keyword evidence="3" id="KW-1185">Reference proteome</keyword>
<dbReference type="Proteomes" id="UP000032564">
    <property type="component" value="Unassembled WGS sequence"/>
</dbReference>
<comment type="caution">
    <text evidence="2">The sequence shown here is derived from an EMBL/GenBank/DDBJ whole genome shotgun (WGS) entry which is preliminary data.</text>
</comment>
<reference evidence="2 3" key="1">
    <citation type="submission" date="2014-12" db="EMBL/GenBank/DDBJ databases">
        <authorList>
            <person name="Kuzmanovic N."/>
            <person name="Pulawska J."/>
            <person name="Obradovic A."/>
        </authorList>
    </citation>
    <scope>NUCLEOTIDE SEQUENCE [LARGE SCALE GENOMIC DNA]</scope>
    <source>
        <strain evidence="2 3">KFB 330</strain>
    </source>
</reference>
<feature type="domain" description="DUF6950" evidence="1">
    <location>
        <begin position="12"/>
        <end position="135"/>
    </location>
</feature>
<name>A0ABR5D7X1_9HYPH</name>
<dbReference type="Pfam" id="PF22262">
    <property type="entry name" value="DUF6950"/>
    <property type="match status" value="1"/>
</dbReference>
<proteinExistence type="predicted"/>
<gene>
    <name evidence="2" type="ORF">RP75_13245</name>
</gene>
<organism evidence="2 3">
    <name type="scientific">Agrobacterium arsenijevicii</name>
    <dbReference type="NCBI Taxonomy" id="1585697"/>
    <lineage>
        <taxon>Bacteria</taxon>
        <taxon>Pseudomonadati</taxon>
        <taxon>Pseudomonadota</taxon>
        <taxon>Alphaproteobacteria</taxon>
        <taxon>Hyphomicrobiales</taxon>
        <taxon>Rhizobiaceae</taxon>
        <taxon>Rhizobium/Agrobacterium group</taxon>
        <taxon>Agrobacterium</taxon>
    </lineage>
</organism>
<evidence type="ECO:0000313" key="3">
    <source>
        <dbReference type="Proteomes" id="UP000032564"/>
    </source>
</evidence>
<dbReference type="InterPro" id="IPR053802">
    <property type="entry name" value="DUF6950"/>
</dbReference>